<feature type="transmembrane region" description="Helical" evidence="4">
    <location>
        <begin position="178"/>
        <end position="199"/>
    </location>
</feature>
<evidence type="ECO:0000256" key="2">
    <source>
        <dbReference type="ARBA" id="ARBA00022989"/>
    </source>
</evidence>
<name>A0A936F3U6_9BACT</name>
<feature type="transmembrane region" description="Helical" evidence="4">
    <location>
        <begin position="258"/>
        <end position="282"/>
    </location>
</feature>
<accession>A0A936F3U6</accession>
<keyword evidence="1 4" id="KW-0812">Transmembrane</keyword>
<dbReference type="PANTHER" id="PTHR23520">
    <property type="entry name" value="TRANSPORTER, PUTATIVE (AFU_ORTHOLOGUE AFUA_3G04000)-RELATED"/>
    <property type="match status" value="1"/>
</dbReference>
<evidence type="ECO:0000313" key="7">
    <source>
        <dbReference type="Proteomes" id="UP000709959"/>
    </source>
</evidence>
<feature type="domain" description="Major facilitator superfamily (MFS) profile" evidence="5">
    <location>
        <begin position="1"/>
        <end position="406"/>
    </location>
</feature>
<comment type="caution">
    <text evidence="6">The sequence shown here is derived from an EMBL/GenBank/DDBJ whole genome shotgun (WGS) entry which is preliminary data.</text>
</comment>
<dbReference type="InterPro" id="IPR036259">
    <property type="entry name" value="MFS_trans_sf"/>
</dbReference>
<dbReference type="InterPro" id="IPR011701">
    <property type="entry name" value="MFS"/>
</dbReference>
<evidence type="ECO:0000313" key="6">
    <source>
        <dbReference type="EMBL" id="MBK8573398.1"/>
    </source>
</evidence>
<dbReference type="GO" id="GO:0022857">
    <property type="term" value="F:transmembrane transporter activity"/>
    <property type="evidence" value="ECO:0007669"/>
    <property type="project" value="InterPro"/>
</dbReference>
<feature type="transmembrane region" description="Helical" evidence="4">
    <location>
        <begin position="26"/>
        <end position="45"/>
    </location>
</feature>
<evidence type="ECO:0000256" key="3">
    <source>
        <dbReference type="ARBA" id="ARBA00023136"/>
    </source>
</evidence>
<organism evidence="6 7">
    <name type="scientific">Candidatus Geothrix odensensis</name>
    <dbReference type="NCBI Taxonomy" id="2954440"/>
    <lineage>
        <taxon>Bacteria</taxon>
        <taxon>Pseudomonadati</taxon>
        <taxon>Acidobacteriota</taxon>
        <taxon>Holophagae</taxon>
        <taxon>Holophagales</taxon>
        <taxon>Holophagaceae</taxon>
        <taxon>Geothrix</taxon>
    </lineage>
</organism>
<evidence type="ECO:0000259" key="5">
    <source>
        <dbReference type="PROSITE" id="PS50850"/>
    </source>
</evidence>
<evidence type="ECO:0000256" key="4">
    <source>
        <dbReference type="SAM" id="Phobius"/>
    </source>
</evidence>
<keyword evidence="3 4" id="KW-0472">Membrane</keyword>
<dbReference type="Pfam" id="PF07690">
    <property type="entry name" value="MFS_1"/>
    <property type="match status" value="1"/>
</dbReference>
<evidence type="ECO:0000256" key="1">
    <source>
        <dbReference type="ARBA" id="ARBA00022692"/>
    </source>
</evidence>
<proteinExistence type="predicted"/>
<dbReference type="Proteomes" id="UP000709959">
    <property type="component" value="Unassembled WGS sequence"/>
</dbReference>
<feature type="transmembrane region" description="Helical" evidence="4">
    <location>
        <begin position="79"/>
        <end position="97"/>
    </location>
</feature>
<protein>
    <submittedName>
        <fullName evidence="6">MFS transporter</fullName>
    </submittedName>
</protein>
<dbReference type="InterPro" id="IPR020846">
    <property type="entry name" value="MFS_dom"/>
</dbReference>
<dbReference type="PROSITE" id="PS50850">
    <property type="entry name" value="MFS"/>
    <property type="match status" value="1"/>
</dbReference>
<reference evidence="6 7" key="1">
    <citation type="submission" date="2020-10" db="EMBL/GenBank/DDBJ databases">
        <title>Connecting structure to function with the recovery of over 1000 high-quality activated sludge metagenome-assembled genomes encoding full-length rRNA genes using long-read sequencing.</title>
        <authorList>
            <person name="Singleton C.M."/>
            <person name="Petriglieri F."/>
            <person name="Kristensen J.M."/>
            <person name="Kirkegaard R.H."/>
            <person name="Michaelsen T.Y."/>
            <person name="Andersen M.H."/>
            <person name="Karst S.M."/>
            <person name="Dueholm M.S."/>
            <person name="Nielsen P.H."/>
            <person name="Albertsen M."/>
        </authorList>
    </citation>
    <scope>NUCLEOTIDE SEQUENCE [LARGE SCALE GENOMIC DNA]</scope>
    <source>
        <strain evidence="6">OdNE_18-Q3-R46-58_MAXAC.008</strain>
    </source>
</reference>
<sequence length="416" mass="43207">MTSPGAAPPLLGTDGRLLFVTRAARMFSYGFLSVVLVLYLAGLGFGEGRIGLLLTLTLVGDTLISLWITLHADRVGRKLMLVLGAGLMLLAGVPFALSGDFTVLVLAATFGVISPSGHEVGPFLAIEQAALSQVLPEDRRTGVFAWYNLTGSFATALGALVGGWTAQALQGSGLAPVASYRVLVFAYAAAGLLLAALFAKLSGAVEAPPAGPGAGRWGLHASKGVVLKLSALFSLDAFAGGFVIQSLVAYWFHQKFGVAPGTLGSIFFVANVLAGLSSLYAVQLAGRIGLIRTMVYTHIPSNVLLILVPLMPSLPLAVAMLLLRFSISQMDVPTRQAYTMAVVAPDERSAAAGVTGIARTTGAAISPMLAGPLLAIPGLAGLPFFLAGGLKILYDLLLYRSFKAAEPGDRSRPSRE</sequence>
<dbReference type="SUPFAM" id="SSF103473">
    <property type="entry name" value="MFS general substrate transporter"/>
    <property type="match status" value="1"/>
</dbReference>
<dbReference type="EMBL" id="JADKCH010000017">
    <property type="protein sequence ID" value="MBK8573398.1"/>
    <property type="molecule type" value="Genomic_DNA"/>
</dbReference>
<feature type="transmembrane region" description="Helical" evidence="4">
    <location>
        <begin position="146"/>
        <end position="166"/>
    </location>
</feature>
<feature type="transmembrane region" description="Helical" evidence="4">
    <location>
        <begin position="225"/>
        <end position="252"/>
    </location>
</feature>
<feature type="transmembrane region" description="Helical" evidence="4">
    <location>
        <begin position="103"/>
        <end position="125"/>
    </location>
</feature>
<dbReference type="Gene3D" id="1.20.1250.20">
    <property type="entry name" value="MFS general substrate transporter like domains"/>
    <property type="match status" value="1"/>
</dbReference>
<keyword evidence="2 4" id="KW-1133">Transmembrane helix</keyword>
<dbReference type="AlphaFoldDB" id="A0A936F3U6"/>
<feature type="transmembrane region" description="Helical" evidence="4">
    <location>
        <begin position="51"/>
        <end position="72"/>
    </location>
</feature>
<feature type="transmembrane region" description="Helical" evidence="4">
    <location>
        <begin position="303"/>
        <end position="323"/>
    </location>
</feature>
<gene>
    <name evidence="6" type="ORF">IPN91_12320</name>
</gene>
<dbReference type="PANTHER" id="PTHR23520:SF5">
    <property type="entry name" value="TRANSPORTER, PUTATIVE (AFU_ORTHOLOGUE AFUA_3G04000)-RELATED"/>
    <property type="match status" value="1"/>
</dbReference>
<feature type="transmembrane region" description="Helical" evidence="4">
    <location>
        <begin position="374"/>
        <end position="394"/>
    </location>
</feature>